<feature type="domain" description="VWFA" evidence="2">
    <location>
        <begin position="353"/>
        <end position="549"/>
    </location>
</feature>
<dbReference type="Gene3D" id="3.40.50.410">
    <property type="entry name" value="von Willebrand factor, type A domain"/>
    <property type="match status" value="1"/>
</dbReference>
<feature type="region of interest" description="Disordered" evidence="1">
    <location>
        <begin position="1"/>
        <end position="20"/>
    </location>
</feature>
<sequence>MRLKQTPQGPSARHRRPRRRRFSRPLAVATLLALLMGFGVYRVGGAFGLACAAGASPLALDVAAEPAIAPVVARAAARATAGHAKAAGRCLEIRVRAVPPADVADLLAGRAAAGPGTARPDVWIPDTGLWTGLLPADRRGALVPTGAHVAASPLVAALPRRLADRAAEAPSWTAMMRAAAGGSLRMRVPDPARTGPGLAALVIAATLTGDGTGERALFSAVARAWRERQAPSVRAALVGDRRDPTFALVPEQAVLAHNRDAPGDPAVTVRPAEGTLAMDYPVLRVAPAAGRPDTAPAVRRLVRALASAATRRDVRNAGFRAPSAGGLRLLAAPGPDRVAAAAQSWARLTLGIRLLSVVDVSGSMAEEIAPGRTRLQGTLTAMQNVLALFPDDSEVGLWSFSAAPAGRPDFTELVGVGPLGERFGSATRRQLGLNAFGRLKVRPHGRTALYATLLAAYARMQRTYKPEFVNTIAFWTDGRDEDPGGPTLAATLDALRGLADPARPVQVMMFAIGPGADVTALGRIARVVQGRTFQAGSPARMQEVFGQAVARRLCAPRCR</sequence>
<dbReference type="EMBL" id="JAIBOA010000008">
    <property type="protein sequence ID" value="MBW8483497.1"/>
    <property type="molecule type" value="Genomic_DNA"/>
</dbReference>
<evidence type="ECO:0000259" key="2">
    <source>
        <dbReference type="PROSITE" id="PS50234"/>
    </source>
</evidence>
<evidence type="ECO:0000256" key="1">
    <source>
        <dbReference type="SAM" id="MobiDB-lite"/>
    </source>
</evidence>
<dbReference type="PROSITE" id="PS50234">
    <property type="entry name" value="VWFA"/>
    <property type="match status" value="1"/>
</dbReference>
<dbReference type="InterPro" id="IPR036465">
    <property type="entry name" value="vWFA_dom_sf"/>
</dbReference>
<evidence type="ECO:0000313" key="4">
    <source>
        <dbReference type="Proteomes" id="UP000774570"/>
    </source>
</evidence>
<dbReference type="InterPro" id="IPR002035">
    <property type="entry name" value="VWF_A"/>
</dbReference>
<dbReference type="RefSeq" id="WP_220166735.1">
    <property type="nucleotide sequence ID" value="NZ_JAIBOA010000008.1"/>
</dbReference>
<reference evidence="3 4" key="1">
    <citation type="submission" date="2021-07" db="EMBL/GenBank/DDBJ databases">
        <title>Actinomadura sp. PM05-2 isolated from lichen.</title>
        <authorList>
            <person name="Somphong A."/>
            <person name="Phongsopitanun W."/>
            <person name="Tanasupawat S."/>
            <person name="Peongsungnone V."/>
        </authorList>
    </citation>
    <scope>NUCLEOTIDE SEQUENCE [LARGE SCALE GENOMIC DNA]</scope>
    <source>
        <strain evidence="3 4">PM05-2</strain>
    </source>
</reference>
<gene>
    <name evidence="3" type="ORF">K1Y72_14015</name>
</gene>
<protein>
    <submittedName>
        <fullName evidence="3">Substrate-binding and VWA domain-containing protein</fullName>
    </submittedName>
</protein>
<dbReference type="Proteomes" id="UP000774570">
    <property type="component" value="Unassembled WGS sequence"/>
</dbReference>
<proteinExistence type="predicted"/>
<dbReference type="SMART" id="SM00327">
    <property type="entry name" value="VWA"/>
    <property type="match status" value="1"/>
</dbReference>
<evidence type="ECO:0000313" key="3">
    <source>
        <dbReference type="EMBL" id="MBW8483497.1"/>
    </source>
</evidence>
<keyword evidence="4" id="KW-1185">Reference proteome</keyword>
<accession>A0ABS7FSW7</accession>
<name>A0ABS7FSW7_9ACTN</name>
<organism evidence="3 4">
    <name type="scientific">Actinomadura parmotrematis</name>
    <dbReference type="NCBI Taxonomy" id="2864039"/>
    <lineage>
        <taxon>Bacteria</taxon>
        <taxon>Bacillati</taxon>
        <taxon>Actinomycetota</taxon>
        <taxon>Actinomycetes</taxon>
        <taxon>Streptosporangiales</taxon>
        <taxon>Thermomonosporaceae</taxon>
        <taxon>Actinomadura</taxon>
    </lineage>
</organism>
<dbReference type="SUPFAM" id="SSF53300">
    <property type="entry name" value="vWA-like"/>
    <property type="match status" value="1"/>
</dbReference>
<comment type="caution">
    <text evidence="3">The sequence shown here is derived from an EMBL/GenBank/DDBJ whole genome shotgun (WGS) entry which is preliminary data.</text>
</comment>